<gene>
    <name evidence="1" type="ORF">A3H68_03445</name>
</gene>
<sequence length="122" mass="14337">MKKPNSKQKQAAPLTMEGVTKMVKKVVFDSQEELAMMVKRGFDAVDQRFEEVDKKFVSLEKKFDDKIDNMESRFNQKIDGLTNRIDDLSLNRATREQFLLLDHRVGRIEQHLKIEPKIRTVK</sequence>
<organism evidence="1 2">
    <name type="scientific">Candidatus Taylorbacteria bacterium RIFCSPLOWO2_02_FULL_46_40</name>
    <dbReference type="NCBI Taxonomy" id="1802329"/>
    <lineage>
        <taxon>Bacteria</taxon>
        <taxon>Candidatus Tayloriibacteriota</taxon>
    </lineage>
</organism>
<dbReference type="AlphaFoldDB" id="A0A1G2P3E4"/>
<evidence type="ECO:0000313" key="2">
    <source>
        <dbReference type="Proteomes" id="UP000176429"/>
    </source>
</evidence>
<proteinExistence type="predicted"/>
<dbReference type="Proteomes" id="UP000176429">
    <property type="component" value="Unassembled WGS sequence"/>
</dbReference>
<evidence type="ECO:0000313" key="1">
    <source>
        <dbReference type="EMBL" id="OHA42142.1"/>
    </source>
</evidence>
<dbReference type="Gene3D" id="6.10.250.2540">
    <property type="match status" value="1"/>
</dbReference>
<reference evidence="1 2" key="1">
    <citation type="journal article" date="2016" name="Nat. Commun.">
        <title>Thousands of microbial genomes shed light on interconnected biogeochemical processes in an aquifer system.</title>
        <authorList>
            <person name="Anantharaman K."/>
            <person name="Brown C.T."/>
            <person name="Hug L.A."/>
            <person name="Sharon I."/>
            <person name="Castelle C.J."/>
            <person name="Probst A.J."/>
            <person name="Thomas B.C."/>
            <person name="Singh A."/>
            <person name="Wilkins M.J."/>
            <person name="Karaoz U."/>
            <person name="Brodie E.L."/>
            <person name="Williams K.H."/>
            <person name="Hubbard S.S."/>
            <person name="Banfield J.F."/>
        </authorList>
    </citation>
    <scope>NUCLEOTIDE SEQUENCE [LARGE SCALE GENOMIC DNA]</scope>
</reference>
<protein>
    <submittedName>
        <fullName evidence="1">Uncharacterized protein</fullName>
    </submittedName>
</protein>
<name>A0A1G2P3E4_9BACT</name>
<accession>A0A1G2P3E4</accession>
<comment type="caution">
    <text evidence="1">The sequence shown here is derived from an EMBL/GenBank/DDBJ whole genome shotgun (WGS) entry which is preliminary data.</text>
</comment>
<dbReference type="EMBL" id="MHSH01000011">
    <property type="protein sequence ID" value="OHA42142.1"/>
    <property type="molecule type" value="Genomic_DNA"/>
</dbReference>